<protein>
    <submittedName>
        <fullName evidence="1">Uncharacterized protein</fullName>
    </submittedName>
</protein>
<proteinExistence type="predicted"/>
<dbReference type="Proteomes" id="UP000008281">
    <property type="component" value="Unassembled WGS sequence"/>
</dbReference>
<accession>E3ND40</accession>
<keyword evidence="2" id="KW-1185">Reference proteome</keyword>
<gene>
    <name evidence="1" type="ORF">CRE_29171</name>
</gene>
<dbReference type="InParanoid" id="E3ND40"/>
<evidence type="ECO:0000313" key="1">
    <source>
        <dbReference type="EMBL" id="EFO93487.1"/>
    </source>
</evidence>
<evidence type="ECO:0000313" key="2">
    <source>
        <dbReference type="Proteomes" id="UP000008281"/>
    </source>
</evidence>
<reference evidence="1" key="1">
    <citation type="submission" date="2007-07" db="EMBL/GenBank/DDBJ databases">
        <title>PCAP assembly of the Caenorhabditis remanei genome.</title>
        <authorList>
            <consortium name="The Caenorhabditis remanei Sequencing Consortium"/>
            <person name="Wilson R.K."/>
        </authorList>
    </citation>
    <scope>NUCLEOTIDE SEQUENCE [LARGE SCALE GENOMIC DNA]</scope>
    <source>
        <strain evidence="1">PB4641</strain>
    </source>
</reference>
<dbReference type="AlphaFoldDB" id="E3ND40"/>
<organism evidence="2">
    <name type="scientific">Caenorhabditis remanei</name>
    <name type="common">Caenorhabditis vulgaris</name>
    <dbReference type="NCBI Taxonomy" id="31234"/>
    <lineage>
        <taxon>Eukaryota</taxon>
        <taxon>Metazoa</taxon>
        <taxon>Ecdysozoa</taxon>
        <taxon>Nematoda</taxon>
        <taxon>Chromadorea</taxon>
        <taxon>Rhabditida</taxon>
        <taxon>Rhabditina</taxon>
        <taxon>Rhabditomorpha</taxon>
        <taxon>Rhabditoidea</taxon>
        <taxon>Rhabditidae</taxon>
        <taxon>Peloderinae</taxon>
        <taxon>Caenorhabditis</taxon>
    </lineage>
</organism>
<sequence>MSAKTVVVFHITEQTPCHKRPKTAHHPWIPRSRLHSVTLMNGRTMLKKAVKIFFESVDQNGETKHEPG</sequence>
<dbReference type="EMBL" id="DS268606">
    <property type="protein sequence ID" value="EFO93487.1"/>
    <property type="molecule type" value="Genomic_DNA"/>
</dbReference>
<name>E3ND40_CAERE</name>
<dbReference type="HOGENOM" id="CLU_2796402_0_0_1"/>